<dbReference type="PANTHER" id="PTHR15462:SF8">
    <property type="entry name" value="SERINE PROTEASE"/>
    <property type="match status" value="1"/>
</dbReference>
<dbReference type="SUPFAM" id="SSF50494">
    <property type="entry name" value="Trypsin-like serine proteases"/>
    <property type="match status" value="1"/>
</dbReference>
<protein>
    <recommendedName>
        <fullName evidence="6">Serine protease</fullName>
        <ecNumber evidence="6">3.4.21.-</ecNumber>
    </recommendedName>
</protein>
<evidence type="ECO:0000256" key="3">
    <source>
        <dbReference type="ARBA" id="ARBA00022729"/>
    </source>
</evidence>
<dbReference type="InterPro" id="IPR043504">
    <property type="entry name" value="Peptidase_S1_PA_chymotrypsin"/>
</dbReference>
<evidence type="ECO:0000313" key="7">
    <source>
        <dbReference type="EMBL" id="EOL45840.1"/>
    </source>
</evidence>
<feature type="signal peptide" evidence="6">
    <location>
        <begin position="1"/>
        <end position="26"/>
    </location>
</feature>
<comment type="similarity">
    <text evidence="1 6">Belongs to the peptidase S1B family.</text>
</comment>
<dbReference type="PRINTS" id="PR00839">
    <property type="entry name" value="V8PROTEASE"/>
</dbReference>
<dbReference type="InterPro" id="IPR008256">
    <property type="entry name" value="Peptidase_S1B"/>
</dbReference>
<evidence type="ECO:0000313" key="8">
    <source>
        <dbReference type="Proteomes" id="UP000013840"/>
    </source>
</evidence>
<evidence type="ECO:0000256" key="2">
    <source>
        <dbReference type="ARBA" id="ARBA00022670"/>
    </source>
</evidence>
<dbReference type="GO" id="GO:0008236">
    <property type="term" value="F:serine-type peptidase activity"/>
    <property type="evidence" value="ECO:0007669"/>
    <property type="project" value="UniProtKB-KW"/>
</dbReference>
<organism evidence="7 8">
    <name type="scientific">Enterococcus caccae ATCC BAA-1240</name>
    <dbReference type="NCBI Taxonomy" id="1158612"/>
    <lineage>
        <taxon>Bacteria</taxon>
        <taxon>Bacillati</taxon>
        <taxon>Bacillota</taxon>
        <taxon>Bacilli</taxon>
        <taxon>Lactobacillales</taxon>
        <taxon>Enterococcaceae</taxon>
        <taxon>Enterococcus</taxon>
    </lineage>
</organism>
<dbReference type="GO" id="GO:0006508">
    <property type="term" value="P:proteolysis"/>
    <property type="evidence" value="ECO:0007669"/>
    <property type="project" value="UniProtKB-KW"/>
</dbReference>
<dbReference type="STRING" id="317735.RU98_GL002144"/>
<dbReference type="PATRIC" id="fig|1158612.3.peg.1621"/>
<dbReference type="Pfam" id="PF13365">
    <property type="entry name" value="Trypsin_2"/>
    <property type="match status" value="1"/>
</dbReference>
<feature type="chain" id="PRO_5006994003" description="Serine protease" evidence="6">
    <location>
        <begin position="27"/>
        <end position="505"/>
    </location>
</feature>
<accession>R3WVL4</accession>
<evidence type="ECO:0000256" key="5">
    <source>
        <dbReference type="ARBA" id="ARBA00022825"/>
    </source>
</evidence>
<keyword evidence="8" id="KW-1185">Reference proteome</keyword>
<reference evidence="7 8" key="1">
    <citation type="submission" date="2013-02" db="EMBL/GenBank/DDBJ databases">
        <title>The Genome Sequence of Enterococcus caccae BAA-1240.</title>
        <authorList>
            <consortium name="The Broad Institute Genome Sequencing Platform"/>
            <consortium name="The Broad Institute Genome Sequencing Center for Infectious Disease"/>
            <person name="Earl A.M."/>
            <person name="Gilmore M.S."/>
            <person name="Lebreton F."/>
            <person name="Walker B."/>
            <person name="Young S.K."/>
            <person name="Zeng Q."/>
            <person name="Gargeya S."/>
            <person name="Fitzgerald M."/>
            <person name="Haas B."/>
            <person name="Abouelleil A."/>
            <person name="Alvarado L."/>
            <person name="Arachchi H.M."/>
            <person name="Berlin A.M."/>
            <person name="Chapman S.B."/>
            <person name="Dewar J."/>
            <person name="Goldberg J."/>
            <person name="Griggs A."/>
            <person name="Gujja S."/>
            <person name="Hansen M."/>
            <person name="Howarth C."/>
            <person name="Imamovic A."/>
            <person name="Larimer J."/>
            <person name="McCowan C."/>
            <person name="Murphy C."/>
            <person name="Neiman D."/>
            <person name="Pearson M."/>
            <person name="Priest M."/>
            <person name="Roberts A."/>
            <person name="Saif S."/>
            <person name="Shea T."/>
            <person name="Sisk P."/>
            <person name="Sykes S."/>
            <person name="Wortman J."/>
            <person name="Nusbaum C."/>
            <person name="Birren B."/>
        </authorList>
    </citation>
    <scope>NUCLEOTIDE SEQUENCE [LARGE SCALE GENOMIC DNA]</scope>
    <source>
        <strain evidence="7 8">ATCC BAA-1240</strain>
    </source>
</reference>
<dbReference type="AlphaFoldDB" id="R3WVL4"/>
<dbReference type="RefSeq" id="WP_010771764.1">
    <property type="nucleotide sequence ID" value="NZ_KB946333.1"/>
</dbReference>
<evidence type="ECO:0000256" key="1">
    <source>
        <dbReference type="ARBA" id="ARBA00008764"/>
    </source>
</evidence>
<keyword evidence="2 6" id="KW-0645">Protease</keyword>
<evidence type="ECO:0000256" key="6">
    <source>
        <dbReference type="RuleBase" id="RU004296"/>
    </source>
</evidence>
<keyword evidence="3 6" id="KW-0732">Signal</keyword>
<sequence>MKNNLLLTLGVLLGIGMISNTQQVSAHDLDTVNSDGSILPYETILKSIPTELEPFDGKKELLESFTSLPDNALEFEIDDQKNANPYLIHGPDNRTVVSDTTGNPYRRIALVLATFPNGLTYRGSGNLISQNVLLTAGHVIYSKNDGGWATKVSVFPGYDGINNRAPYGEISSVGLSTTSGWVNSRDADSDIGIIRLNKNIGLTTGWFGLTKSTMGSITLSGYHGDFNDYKMRTESGSIGNLSATRIYYTLDNTGGSSGSAIYNTNNRIVGVNAYSSSPMNYAVRINTEKYNLIQNWIGSNTKDPNDEIKFITNEPYMDQRHNHNPIETGKNLRKVTINDIPHEQMAKGMAEFTRQNTWDMLTNGNVFLIEYPDRLMMKVVGIKHEWTSYMMSESLRLTRGQVLNYQEFNVRKVTQADGKYDWIEIDNLPKDWQAISNRLRKNLREKYAQKFLSTRVSYGKQSNGKFYLDVINIESLDRANELSTRLNRWFPGATNEYTTPKITMQ</sequence>
<dbReference type="EMBL" id="AJAU01000017">
    <property type="protein sequence ID" value="EOL45840.1"/>
    <property type="molecule type" value="Genomic_DNA"/>
</dbReference>
<name>R3WVL4_9ENTE</name>
<keyword evidence="5 6" id="KW-0720">Serine protease</keyword>
<keyword evidence="4 6" id="KW-0378">Hydrolase</keyword>
<evidence type="ECO:0000256" key="4">
    <source>
        <dbReference type="ARBA" id="ARBA00022801"/>
    </source>
</evidence>
<dbReference type="eggNOG" id="COG3591">
    <property type="taxonomic scope" value="Bacteria"/>
</dbReference>
<dbReference type="PANTHER" id="PTHR15462">
    <property type="entry name" value="SERINE PROTEASE"/>
    <property type="match status" value="1"/>
</dbReference>
<dbReference type="Gene3D" id="2.40.10.10">
    <property type="entry name" value="Trypsin-like serine proteases"/>
    <property type="match status" value="2"/>
</dbReference>
<dbReference type="Proteomes" id="UP000013840">
    <property type="component" value="Unassembled WGS sequence"/>
</dbReference>
<dbReference type="InterPro" id="IPR009003">
    <property type="entry name" value="Peptidase_S1_PA"/>
</dbReference>
<gene>
    <name evidence="7" type="ORF">UC7_01637</name>
</gene>
<dbReference type="OrthoDB" id="2289994at2"/>
<comment type="caution">
    <text evidence="7">The sequence shown here is derived from an EMBL/GenBank/DDBJ whole genome shotgun (WGS) entry which is preliminary data.</text>
</comment>
<dbReference type="EC" id="3.4.21.-" evidence="6"/>
<proteinExistence type="inferred from homology"/>
<dbReference type="InterPro" id="IPR050966">
    <property type="entry name" value="Glutamyl_endopeptidase"/>
</dbReference>